<protein>
    <submittedName>
        <fullName evidence="2">MBL fold metallo-hydrolase</fullName>
    </submittedName>
</protein>
<dbReference type="Proteomes" id="UP000276254">
    <property type="component" value="Chromosome"/>
</dbReference>
<dbReference type="PANTHER" id="PTHR23131:SF4">
    <property type="entry name" value="METALLO-BETA-LACTAMASE SUPERFAMILY POTEIN"/>
    <property type="match status" value="1"/>
</dbReference>
<accession>A0A494TK97</accession>
<gene>
    <name evidence="2" type="ORF">D3Y57_07935</name>
</gene>
<dbReference type="Pfam" id="PF00753">
    <property type="entry name" value="Lactamase_B"/>
    <property type="match status" value="1"/>
</dbReference>
<dbReference type="Pfam" id="PF21221">
    <property type="entry name" value="B_lactamase-like_C"/>
    <property type="match status" value="1"/>
</dbReference>
<dbReference type="InterPro" id="IPR048933">
    <property type="entry name" value="B_lactamase-like_C"/>
</dbReference>
<evidence type="ECO:0000313" key="3">
    <source>
        <dbReference type="Proteomes" id="UP000276254"/>
    </source>
</evidence>
<dbReference type="InterPro" id="IPR001279">
    <property type="entry name" value="Metallo-B-lactamas"/>
</dbReference>
<name>A0A494TK97_SPHPE</name>
<dbReference type="InterPro" id="IPR050662">
    <property type="entry name" value="Sec-metab_biosynth-thioest"/>
</dbReference>
<feature type="domain" description="Metallo-beta-lactamase" evidence="1">
    <location>
        <begin position="59"/>
        <end position="272"/>
    </location>
</feature>
<keyword evidence="2" id="KW-0378">Hydrolase</keyword>
<dbReference type="AlphaFoldDB" id="A0A494TK97"/>
<dbReference type="OrthoDB" id="2971563at2"/>
<dbReference type="SUPFAM" id="SSF56281">
    <property type="entry name" value="Metallo-hydrolase/oxidoreductase"/>
    <property type="match status" value="1"/>
</dbReference>
<sequence>MTKRLVPFDQSLTDHGFEPLSARGLTYPLGSFAPEYGVVHPIAEGVGWTRLPVPGLLNHINVWVLDDGDGVAIVDTGLNLPDTHEAWVKALSGRKVTRVFATHFHPDHIGAAGWLCDTHAVPLWMNRTEWLFARMLCADVRDGPPVEAIAQAIAAGWNDEQITSMKASGWGRFATVVSPLPVGHIRMSDGDVIRIGARDWTVWIGSGHTPEHVCLVDDAGGLMIAGDQVLPKITSNVSLSLSEPEGDPLGDWLASIDKFRALPEHLLVLPAHGEPFLGLRARLDRLENGHSEGLERLHAHIAIEPRRVVDCFTMLFKRAINDSILGLATGEAMAHLRHLEITGRAVKKVRDGVWYYSAA</sequence>
<dbReference type="EMBL" id="CP032829">
    <property type="protein sequence ID" value="AYJ87832.1"/>
    <property type="molecule type" value="Genomic_DNA"/>
</dbReference>
<organism evidence="2 3">
    <name type="scientific">Sphingomonas paeninsulae</name>
    <dbReference type="NCBI Taxonomy" id="2319844"/>
    <lineage>
        <taxon>Bacteria</taxon>
        <taxon>Pseudomonadati</taxon>
        <taxon>Pseudomonadota</taxon>
        <taxon>Alphaproteobacteria</taxon>
        <taxon>Sphingomonadales</taxon>
        <taxon>Sphingomonadaceae</taxon>
        <taxon>Sphingomonas</taxon>
    </lineage>
</organism>
<proteinExistence type="predicted"/>
<reference evidence="2 3" key="1">
    <citation type="submission" date="2018-09" db="EMBL/GenBank/DDBJ databases">
        <title>Sphingomonas peninsula sp. nov., isolated from fildes peninsula, Antarctic soil.</title>
        <authorList>
            <person name="Yingchao G."/>
        </authorList>
    </citation>
    <scope>NUCLEOTIDE SEQUENCE [LARGE SCALE GENOMIC DNA]</scope>
    <source>
        <strain evidence="2 3">YZ-8</strain>
    </source>
</reference>
<keyword evidence="3" id="KW-1185">Reference proteome</keyword>
<evidence type="ECO:0000259" key="1">
    <source>
        <dbReference type="SMART" id="SM00849"/>
    </source>
</evidence>
<evidence type="ECO:0000313" key="2">
    <source>
        <dbReference type="EMBL" id="AYJ87832.1"/>
    </source>
</evidence>
<dbReference type="PANTHER" id="PTHR23131">
    <property type="entry name" value="ENDORIBONUCLEASE LACTB2"/>
    <property type="match status" value="1"/>
</dbReference>
<dbReference type="KEGG" id="spha:D3Y57_07935"/>
<dbReference type="SMART" id="SM00849">
    <property type="entry name" value="Lactamase_B"/>
    <property type="match status" value="1"/>
</dbReference>
<dbReference type="GO" id="GO:0016787">
    <property type="term" value="F:hydrolase activity"/>
    <property type="evidence" value="ECO:0007669"/>
    <property type="project" value="UniProtKB-KW"/>
</dbReference>
<dbReference type="InterPro" id="IPR036866">
    <property type="entry name" value="RibonucZ/Hydroxyglut_hydro"/>
</dbReference>
<dbReference type="RefSeq" id="WP_121155608.1">
    <property type="nucleotide sequence ID" value="NZ_CP032829.1"/>
</dbReference>
<dbReference type="InterPro" id="IPR036388">
    <property type="entry name" value="WH-like_DNA-bd_sf"/>
</dbReference>
<dbReference type="Gene3D" id="3.60.15.10">
    <property type="entry name" value="Ribonuclease Z/Hydroxyacylglutathione hydrolase-like"/>
    <property type="match status" value="1"/>
</dbReference>
<dbReference type="Gene3D" id="1.10.10.10">
    <property type="entry name" value="Winged helix-like DNA-binding domain superfamily/Winged helix DNA-binding domain"/>
    <property type="match status" value="1"/>
</dbReference>